<feature type="coiled-coil region" evidence="4">
    <location>
        <begin position="505"/>
        <end position="581"/>
    </location>
</feature>
<feature type="compositionally biased region" description="Polar residues" evidence="5">
    <location>
        <begin position="160"/>
        <end position="180"/>
    </location>
</feature>
<dbReference type="GO" id="GO:0007030">
    <property type="term" value="P:Golgi organization"/>
    <property type="evidence" value="ECO:0007669"/>
    <property type="project" value="TreeGrafter"/>
</dbReference>
<reference evidence="6" key="1">
    <citation type="submission" date="2018-02" db="EMBL/GenBank/DDBJ databases">
        <title>Rhizophora mucronata_Transcriptome.</title>
        <authorList>
            <person name="Meera S.P."/>
            <person name="Sreeshan A."/>
            <person name="Augustine A."/>
        </authorList>
    </citation>
    <scope>NUCLEOTIDE SEQUENCE</scope>
    <source>
        <tissue evidence="6">Leaf</tissue>
    </source>
</reference>
<feature type="region of interest" description="Disordered" evidence="5">
    <location>
        <begin position="148"/>
        <end position="182"/>
    </location>
</feature>
<dbReference type="AlphaFoldDB" id="A0A2P2JXT2"/>
<evidence type="ECO:0000256" key="3">
    <source>
        <dbReference type="ARBA" id="ARBA00023054"/>
    </source>
</evidence>
<feature type="coiled-coil region" evidence="4">
    <location>
        <begin position="73"/>
        <end position="121"/>
    </location>
</feature>
<dbReference type="GO" id="GO:0031267">
    <property type="term" value="F:small GTPase binding"/>
    <property type="evidence" value="ECO:0007669"/>
    <property type="project" value="TreeGrafter"/>
</dbReference>
<proteinExistence type="predicted"/>
<accession>A0A2P2JXT2</accession>
<organism evidence="6">
    <name type="scientific">Rhizophora mucronata</name>
    <name type="common">Asiatic mangrove</name>
    <dbReference type="NCBI Taxonomy" id="61149"/>
    <lineage>
        <taxon>Eukaryota</taxon>
        <taxon>Viridiplantae</taxon>
        <taxon>Streptophyta</taxon>
        <taxon>Embryophyta</taxon>
        <taxon>Tracheophyta</taxon>
        <taxon>Spermatophyta</taxon>
        <taxon>Magnoliopsida</taxon>
        <taxon>eudicotyledons</taxon>
        <taxon>Gunneridae</taxon>
        <taxon>Pentapetalae</taxon>
        <taxon>rosids</taxon>
        <taxon>fabids</taxon>
        <taxon>Malpighiales</taxon>
        <taxon>Rhizophoraceae</taxon>
        <taxon>Rhizophora</taxon>
    </lineage>
</organism>
<evidence type="ECO:0000256" key="1">
    <source>
        <dbReference type="ARBA" id="ARBA00004555"/>
    </source>
</evidence>
<evidence type="ECO:0000313" key="6">
    <source>
        <dbReference type="EMBL" id="MBW98271.1"/>
    </source>
</evidence>
<feature type="region of interest" description="Disordered" evidence="5">
    <location>
        <begin position="691"/>
        <end position="736"/>
    </location>
</feature>
<dbReference type="PANTHER" id="PTHR18921:SF2">
    <property type="entry name" value="THYROID RECEPTOR-INTERACTING PROTEIN 11"/>
    <property type="match status" value="1"/>
</dbReference>
<evidence type="ECO:0000256" key="5">
    <source>
        <dbReference type="SAM" id="MobiDB-lite"/>
    </source>
</evidence>
<evidence type="ECO:0000256" key="2">
    <source>
        <dbReference type="ARBA" id="ARBA00023034"/>
    </source>
</evidence>
<sequence>MMWSSIENLKQNLDRFALDVHGDAEELEIYGSPPNGQASSISDRRYSHSFAHSKSFSPSPLANGIDSHFNSEIEHYKAEIKRLQESEAEIKALAVNYSALLNEKEDHISRLNQENGSLKQNLVITKEALNMSKNENTRASAHMGSVLKGNVDQSPKRQPKSSATQVKNRYGGNQTQNGVFSKQDGIGNGVAHTFQLDTRNLDSQGKEKELADLLEEKKRSLATLQAAHELQLKQLKMELEQEYDKLANMQLKLQEEHRLNESLQKDLQMVKVEENKTSVEMSKLRTELDAKTSEIRQLQMELSRMEDEDSDNIVKGLRRIIEALEKENTDLKMSRSELEATLETSRKSMTDRTSPDGKVDSFRNAHIKEELELSLQKMERDLKETQREKDKALQQLARLKQHLLDKESEESEKMDEDSKIIEELRENNQYLKAQVLQMEKALKQATASQEEIKLINKNEIQKSKEMVEDLNIKLANCMSIIDSKNEELLNLQTALGQYFAEIEAKEHLEQQLALAREESANLSELLKDAKQGTEASKKEKEDILAQLAQAERMLAEGKNRVNKLEEDNAKLRCALEQSMTRLNRMSVDSDYLVDRRIVIKLLVTYFQRNHSKEVLDLMVRMLGFSDEDKQRIGVAQQGRRGVVRGVLGLPGRLVGGILGGSSGDVQTNATSENQSFADLWVDFLLKETEERERRESAEDTGRTKQDSQARSPTAASVSSPSADHRKSAGNISGFPRSNFSPIQNYSSLHSQGNFKPFEHSDSEFSAVPLTSMDSTSHIYQNIERY</sequence>
<feature type="region of interest" description="Disordered" evidence="5">
    <location>
        <begin position="335"/>
        <end position="360"/>
    </location>
</feature>
<dbReference type="GO" id="GO:0006888">
    <property type="term" value="P:endoplasmic reticulum to Golgi vesicle-mediated transport"/>
    <property type="evidence" value="ECO:0007669"/>
    <property type="project" value="TreeGrafter"/>
</dbReference>
<protein>
    <submittedName>
        <fullName evidence="6">Golgin candidate 4 isoform X1</fullName>
    </submittedName>
</protein>
<evidence type="ECO:0000256" key="4">
    <source>
        <dbReference type="SAM" id="Coils"/>
    </source>
</evidence>
<dbReference type="GO" id="GO:0005794">
    <property type="term" value="C:Golgi apparatus"/>
    <property type="evidence" value="ECO:0007669"/>
    <property type="project" value="UniProtKB-SubCell"/>
</dbReference>
<keyword evidence="3 4" id="KW-0175">Coiled coil</keyword>
<dbReference type="EMBL" id="GGEC01017788">
    <property type="protein sequence ID" value="MBW98271.1"/>
    <property type="molecule type" value="Transcribed_RNA"/>
</dbReference>
<keyword evidence="2" id="KW-0333">Golgi apparatus</keyword>
<comment type="subcellular location">
    <subcellularLocation>
        <location evidence="1">Golgi apparatus</location>
    </subcellularLocation>
</comment>
<name>A0A2P2JXT2_RHIMU</name>
<dbReference type="PANTHER" id="PTHR18921">
    <property type="entry name" value="MYOSIN HEAVY CHAIN - RELATED"/>
    <property type="match status" value="1"/>
</dbReference>
<feature type="compositionally biased region" description="Low complexity" evidence="5">
    <location>
        <begin position="709"/>
        <end position="721"/>
    </location>
</feature>
<feature type="coiled-coil region" evidence="4">
    <location>
        <begin position="368"/>
        <end position="458"/>
    </location>
</feature>
<feature type="compositionally biased region" description="Basic and acidic residues" evidence="5">
    <location>
        <begin position="691"/>
        <end position="707"/>
    </location>
</feature>